<name>A0A8D8JQR6_CULPI</name>
<organism evidence="2">
    <name type="scientific">Culex pipiens</name>
    <name type="common">House mosquito</name>
    <dbReference type="NCBI Taxonomy" id="7175"/>
    <lineage>
        <taxon>Eukaryota</taxon>
        <taxon>Metazoa</taxon>
        <taxon>Ecdysozoa</taxon>
        <taxon>Arthropoda</taxon>
        <taxon>Hexapoda</taxon>
        <taxon>Insecta</taxon>
        <taxon>Pterygota</taxon>
        <taxon>Neoptera</taxon>
        <taxon>Endopterygota</taxon>
        <taxon>Diptera</taxon>
        <taxon>Nematocera</taxon>
        <taxon>Culicoidea</taxon>
        <taxon>Culicidae</taxon>
        <taxon>Culicinae</taxon>
        <taxon>Culicini</taxon>
        <taxon>Culex</taxon>
        <taxon>Culex</taxon>
    </lineage>
</organism>
<dbReference type="EMBL" id="HBUE01188033">
    <property type="protein sequence ID" value="CAG6523632.1"/>
    <property type="molecule type" value="Transcribed_RNA"/>
</dbReference>
<reference evidence="2" key="1">
    <citation type="submission" date="2021-05" db="EMBL/GenBank/DDBJ databases">
        <authorList>
            <person name="Alioto T."/>
            <person name="Alioto T."/>
            <person name="Gomez Garrido J."/>
        </authorList>
    </citation>
    <scope>NUCLEOTIDE SEQUENCE</scope>
</reference>
<evidence type="ECO:0000256" key="1">
    <source>
        <dbReference type="SAM" id="MobiDB-lite"/>
    </source>
</evidence>
<feature type="region of interest" description="Disordered" evidence="1">
    <location>
        <begin position="90"/>
        <end position="112"/>
    </location>
</feature>
<proteinExistence type="predicted"/>
<protein>
    <submittedName>
        <fullName evidence="2">(northern house mosquito) hypothetical protein</fullName>
    </submittedName>
</protein>
<sequence>MAGGPCVRFFAARYSPIRSREAGGACVEDECDSIVVTVVTEDGDEPDPDEQEDEDASWAVTSGEDAIMISVDAAAVGFLVGTTTGRWLRRSSCGPPPRGGAAPVEEGTSSGGIRVGRARRNVLVLRAKQEETVEPQKSCKRALAGSKGCVEEGALAMTAHSRSRSLSRFFFFE</sequence>
<accession>A0A8D8JQR6</accession>
<dbReference type="AlphaFoldDB" id="A0A8D8JQR6"/>
<evidence type="ECO:0000313" key="2">
    <source>
        <dbReference type="EMBL" id="CAG6575306.1"/>
    </source>
</evidence>
<dbReference type="EMBL" id="HBUE01293818">
    <property type="protein sequence ID" value="CAG6575306.1"/>
    <property type="molecule type" value="Transcribed_RNA"/>
</dbReference>